<dbReference type="RefSeq" id="XP_037145067.1">
    <property type="nucleotide sequence ID" value="XM_037289172.1"/>
</dbReference>
<keyword evidence="3" id="KW-1185">Reference proteome</keyword>
<dbReference type="AlphaFoldDB" id="A0A7H9B3W7"/>
<feature type="region of interest" description="Disordered" evidence="1">
    <location>
        <begin position="1"/>
        <end position="20"/>
    </location>
</feature>
<dbReference type="GeneID" id="59237082"/>
<evidence type="ECO:0000313" key="3">
    <source>
        <dbReference type="Proteomes" id="UP000509704"/>
    </source>
</evidence>
<feature type="compositionally biased region" description="Basic and acidic residues" evidence="1">
    <location>
        <begin position="8"/>
        <end position="18"/>
    </location>
</feature>
<proteinExistence type="predicted"/>
<name>A0A7H9B3W7_ZYGMR</name>
<gene>
    <name evidence="2" type="ORF">HG535_0E04240</name>
</gene>
<accession>A0A7H9B3W7</accession>
<evidence type="ECO:0000313" key="2">
    <source>
        <dbReference type="EMBL" id="QLG73340.1"/>
    </source>
</evidence>
<evidence type="ECO:0000256" key="1">
    <source>
        <dbReference type="SAM" id="MobiDB-lite"/>
    </source>
</evidence>
<sequence length="212" mass="24061">MDTPGNLQKEDRFTENTKQEQCAYTPAHQLRQSETDEVKQVWGSNVGCVVRVTWLRRGGAHGETVTVYMKPRNQETKKAENRKLPHCAQIGHNSAGRRSSIALYVAPMLMPAFLACVPHVFSLMQVHGQAESVHQRTLRVALWYRHHRPSHAPPRQRCTPHDAIRNARGCMMRFVPDIRTRALARSDGRGLWGTSAFPEDLEQLCVSSNHGY</sequence>
<reference evidence="2 3" key="1">
    <citation type="submission" date="2020-07" db="EMBL/GenBank/DDBJ databases">
        <title>The yeast mating-type switching endonuclease HO is a domesticated member of an unorthodox homing genetic element family.</title>
        <authorList>
            <person name="Coughlan A.Y."/>
            <person name="Lombardi L."/>
            <person name="Braun-Galleani S."/>
            <person name="Martos A.R."/>
            <person name="Galeote V."/>
            <person name="Bigey F."/>
            <person name="Dequin S."/>
            <person name="Byrne K.P."/>
            <person name="Wolfe K.H."/>
        </authorList>
    </citation>
    <scope>NUCLEOTIDE SEQUENCE [LARGE SCALE GENOMIC DNA]</scope>
    <source>
        <strain evidence="2 3">NRRL Y-6702</strain>
    </source>
</reference>
<protein>
    <submittedName>
        <fullName evidence="2">Uncharacterized protein</fullName>
    </submittedName>
</protein>
<dbReference type="KEGG" id="zmk:HG535_0E04240"/>
<dbReference type="EMBL" id="CP058608">
    <property type="protein sequence ID" value="QLG73340.1"/>
    <property type="molecule type" value="Genomic_DNA"/>
</dbReference>
<dbReference type="Proteomes" id="UP000509704">
    <property type="component" value="Chromosome 5"/>
</dbReference>
<organism evidence="2 3">
    <name type="scientific">Zygotorulaspora mrakii</name>
    <name type="common">Zygosaccharomyces mrakii</name>
    <dbReference type="NCBI Taxonomy" id="42260"/>
    <lineage>
        <taxon>Eukaryota</taxon>
        <taxon>Fungi</taxon>
        <taxon>Dikarya</taxon>
        <taxon>Ascomycota</taxon>
        <taxon>Saccharomycotina</taxon>
        <taxon>Saccharomycetes</taxon>
        <taxon>Saccharomycetales</taxon>
        <taxon>Saccharomycetaceae</taxon>
        <taxon>Zygotorulaspora</taxon>
    </lineage>
</organism>